<dbReference type="AlphaFoldDB" id="A0A5D3C8M9"/>
<reference evidence="4 5" key="1">
    <citation type="submission" date="2019-08" db="EMBL/GenBank/DDBJ databases">
        <title>Draft genome sequences of two oriental melons (Cucumis melo L. var makuwa).</title>
        <authorList>
            <person name="Kwon S.-Y."/>
        </authorList>
    </citation>
    <scope>NUCLEOTIDE SEQUENCE [LARGE SCALE GENOMIC DNA]</scope>
    <source>
        <strain evidence="5">cv. Chang Bougi</strain>
        <strain evidence="4">cv. SW 3</strain>
        <tissue evidence="3">Leaf</tissue>
    </source>
</reference>
<evidence type="ECO:0000313" key="5">
    <source>
        <dbReference type="Proteomes" id="UP000321947"/>
    </source>
</evidence>
<feature type="domain" description="Reverse transcriptase" evidence="1">
    <location>
        <begin position="167"/>
        <end position="229"/>
    </location>
</feature>
<dbReference type="InterPro" id="IPR043502">
    <property type="entry name" value="DNA/RNA_pol_sf"/>
</dbReference>
<proteinExistence type="predicted"/>
<organism evidence="3 5">
    <name type="scientific">Cucumis melo var. makuwa</name>
    <name type="common">Oriental melon</name>
    <dbReference type="NCBI Taxonomy" id="1194695"/>
    <lineage>
        <taxon>Eukaryota</taxon>
        <taxon>Viridiplantae</taxon>
        <taxon>Streptophyta</taxon>
        <taxon>Embryophyta</taxon>
        <taxon>Tracheophyta</taxon>
        <taxon>Spermatophyta</taxon>
        <taxon>Magnoliopsida</taxon>
        <taxon>eudicotyledons</taxon>
        <taxon>Gunneridae</taxon>
        <taxon>Pentapetalae</taxon>
        <taxon>rosids</taxon>
        <taxon>fabids</taxon>
        <taxon>Cucurbitales</taxon>
        <taxon>Cucurbitaceae</taxon>
        <taxon>Benincaseae</taxon>
        <taxon>Cucumis</taxon>
    </lineage>
</organism>
<dbReference type="InterPro" id="IPR053134">
    <property type="entry name" value="RNA-dir_DNA_polymerase"/>
</dbReference>
<evidence type="ECO:0000313" key="3">
    <source>
        <dbReference type="EMBL" id="TYK07700.1"/>
    </source>
</evidence>
<dbReference type="Gene3D" id="3.30.70.270">
    <property type="match status" value="1"/>
</dbReference>
<dbReference type="PANTHER" id="PTHR24559">
    <property type="entry name" value="TRANSPOSON TY3-I GAG-POL POLYPROTEIN"/>
    <property type="match status" value="1"/>
</dbReference>
<protein>
    <submittedName>
        <fullName evidence="3">Retrotransposon protein, putative, unclassified</fullName>
    </submittedName>
</protein>
<dbReference type="EMBL" id="SSTE01011953">
    <property type="protein sequence ID" value="KAA0049969.1"/>
    <property type="molecule type" value="Genomic_DNA"/>
</dbReference>
<dbReference type="PANTHER" id="PTHR24559:SF439">
    <property type="entry name" value="RETROTRANSPOSON, UNCLASSIFIED-LIKE PROTEIN"/>
    <property type="match status" value="1"/>
</dbReference>
<dbReference type="Proteomes" id="UP000321393">
    <property type="component" value="Unassembled WGS sequence"/>
</dbReference>
<evidence type="ECO:0000259" key="1">
    <source>
        <dbReference type="Pfam" id="PF00078"/>
    </source>
</evidence>
<sequence length="232" mass="26841">MTNQKNVQTPRVPIFNRIEDESPHVKIGSSIDTKKKEPTSPMSVWCRIKHTNVENYHGKEFSCEVKGEREIRSNVPSRMKRKNFVTLNTSQGSLKDGGQSTIDELKEVNLGTIEEPRPTFISASFSSEEEGKYMSLLTEYKDIFAWSYKEMSRLDPKDSKGNVKSVGATYQRAMQKVFDDMLHKYVECYVDDLVVKSKRRQDYLKDLKVVFDRLQKYQLRMNPLKCAFGVTS</sequence>
<dbReference type="OrthoDB" id="101614at2759"/>
<dbReference type="CDD" id="cd01647">
    <property type="entry name" value="RT_LTR"/>
    <property type="match status" value="1"/>
</dbReference>
<accession>A0A5D3C8M9</accession>
<evidence type="ECO:0000313" key="2">
    <source>
        <dbReference type="EMBL" id="KAA0049969.1"/>
    </source>
</evidence>
<comment type="caution">
    <text evidence="3">The sequence shown here is derived from an EMBL/GenBank/DDBJ whole genome shotgun (WGS) entry which is preliminary data.</text>
</comment>
<gene>
    <name evidence="3" type="ORF">E5676_scaffold105G001180</name>
    <name evidence="2" type="ORF">E6C27_scaffold13G001360</name>
</gene>
<dbReference type="Pfam" id="PF00078">
    <property type="entry name" value="RVT_1"/>
    <property type="match status" value="1"/>
</dbReference>
<dbReference type="EMBL" id="SSTD01013124">
    <property type="protein sequence ID" value="TYK07700.1"/>
    <property type="molecule type" value="Genomic_DNA"/>
</dbReference>
<evidence type="ECO:0000313" key="4">
    <source>
        <dbReference type="Proteomes" id="UP000321393"/>
    </source>
</evidence>
<dbReference type="InterPro" id="IPR000477">
    <property type="entry name" value="RT_dom"/>
</dbReference>
<dbReference type="Proteomes" id="UP000321947">
    <property type="component" value="Unassembled WGS sequence"/>
</dbReference>
<dbReference type="InterPro" id="IPR043128">
    <property type="entry name" value="Rev_trsase/Diguanyl_cyclase"/>
</dbReference>
<dbReference type="SUPFAM" id="SSF56672">
    <property type="entry name" value="DNA/RNA polymerases"/>
    <property type="match status" value="1"/>
</dbReference>
<name>A0A5D3C8M9_CUCMM</name>